<proteinExistence type="predicted"/>
<evidence type="ECO:0000313" key="1">
    <source>
        <dbReference type="EMBL" id="JAD41258.1"/>
    </source>
</evidence>
<reference evidence="1" key="1">
    <citation type="submission" date="2014-09" db="EMBL/GenBank/DDBJ databases">
        <authorList>
            <person name="Magalhaes I.L.F."/>
            <person name="Oliveira U."/>
            <person name="Santos F.R."/>
            <person name="Vidigal T.H.D.A."/>
            <person name="Brescovit A.D."/>
            <person name="Santos A.J."/>
        </authorList>
    </citation>
    <scope>NUCLEOTIDE SEQUENCE</scope>
    <source>
        <tissue evidence="1">Shoot tissue taken approximately 20 cm above the soil surface</tissue>
    </source>
</reference>
<sequence length="38" mass="4282">MAIGYIVVHVYFDHAKEHEQPTQYFSQSKGVGSNQAIT</sequence>
<protein>
    <submittedName>
        <fullName evidence="1">Uncharacterized protein</fullName>
    </submittedName>
</protein>
<reference evidence="1" key="2">
    <citation type="journal article" date="2015" name="Data Brief">
        <title>Shoot transcriptome of the giant reed, Arundo donax.</title>
        <authorList>
            <person name="Barrero R.A."/>
            <person name="Guerrero F.D."/>
            <person name="Moolhuijzen P."/>
            <person name="Goolsby J.A."/>
            <person name="Tidwell J."/>
            <person name="Bellgard S.E."/>
            <person name="Bellgard M.I."/>
        </authorList>
    </citation>
    <scope>NUCLEOTIDE SEQUENCE</scope>
    <source>
        <tissue evidence="1">Shoot tissue taken approximately 20 cm above the soil surface</tissue>
    </source>
</reference>
<dbReference type="AlphaFoldDB" id="A0A0A8ZUA7"/>
<dbReference type="EMBL" id="GBRH01256637">
    <property type="protein sequence ID" value="JAD41258.1"/>
    <property type="molecule type" value="Transcribed_RNA"/>
</dbReference>
<name>A0A0A8ZUA7_ARUDO</name>
<accession>A0A0A8ZUA7</accession>
<organism evidence="1">
    <name type="scientific">Arundo donax</name>
    <name type="common">Giant reed</name>
    <name type="synonym">Donax arundinaceus</name>
    <dbReference type="NCBI Taxonomy" id="35708"/>
    <lineage>
        <taxon>Eukaryota</taxon>
        <taxon>Viridiplantae</taxon>
        <taxon>Streptophyta</taxon>
        <taxon>Embryophyta</taxon>
        <taxon>Tracheophyta</taxon>
        <taxon>Spermatophyta</taxon>
        <taxon>Magnoliopsida</taxon>
        <taxon>Liliopsida</taxon>
        <taxon>Poales</taxon>
        <taxon>Poaceae</taxon>
        <taxon>PACMAD clade</taxon>
        <taxon>Arundinoideae</taxon>
        <taxon>Arundineae</taxon>
        <taxon>Arundo</taxon>
    </lineage>
</organism>